<dbReference type="PANTHER" id="PTHR44943:SF8">
    <property type="entry name" value="TPR REPEAT-CONTAINING PROTEIN MJ0263"/>
    <property type="match status" value="1"/>
</dbReference>
<evidence type="ECO:0000256" key="3">
    <source>
        <dbReference type="PROSITE-ProRule" id="PRU00339"/>
    </source>
</evidence>
<dbReference type="STRING" id="937334.SAMN05444406_1181"/>
<dbReference type="OrthoDB" id="9815923at2"/>
<dbReference type="PROSITE" id="PS50005">
    <property type="entry name" value="TPR"/>
    <property type="match status" value="2"/>
</dbReference>
<feature type="repeat" description="TPR" evidence="3">
    <location>
        <begin position="159"/>
        <end position="192"/>
    </location>
</feature>
<evidence type="ECO:0000313" key="4">
    <source>
        <dbReference type="EMBL" id="SFQ20844.1"/>
    </source>
</evidence>
<accession>A0A1I5WM28</accession>
<reference evidence="4 5" key="1">
    <citation type="submission" date="2016-10" db="EMBL/GenBank/DDBJ databases">
        <authorList>
            <person name="de Groot N.N."/>
        </authorList>
    </citation>
    <scope>NUCLEOTIDE SEQUENCE [LARGE SCALE GENOMIC DNA]</scope>
    <source>
        <strain evidence="4 5">DSM 20678</strain>
    </source>
</reference>
<gene>
    <name evidence="4" type="ORF">SAMN05444406_1181</name>
</gene>
<evidence type="ECO:0000256" key="1">
    <source>
        <dbReference type="ARBA" id="ARBA00022737"/>
    </source>
</evidence>
<keyword evidence="5" id="KW-1185">Reference proteome</keyword>
<dbReference type="Gene3D" id="1.25.40.10">
    <property type="entry name" value="Tetratricopeptide repeat domain"/>
    <property type="match status" value="1"/>
</dbReference>
<feature type="repeat" description="TPR" evidence="3">
    <location>
        <begin position="113"/>
        <end position="146"/>
    </location>
</feature>
<dbReference type="Proteomes" id="UP000198577">
    <property type="component" value="Unassembled WGS sequence"/>
</dbReference>
<dbReference type="InterPro" id="IPR051685">
    <property type="entry name" value="Ycf3/AcsC/BcsC/TPR_MFPF"/>
</dbReference>
<dbReference type="Pfam" id="PF13432">
    <property type="entry name" value="TPR_16"/>
    <property type="match status" value="1"/>
</dbReference>
<sequence length="461" mass="54656">MEKDDILIYHTGYSSSIGMAKAERNLKLLLECEEKGDFPPYFNVYMSDSYFMMKDWDKAIVYAQKHIDSGVSMFGYNIKPYMNIIEAMLNRGDDLEVVIDKIKEFIKKFPDNPTFYMYMADALFSLKRYTEAFEFYKKAVELNASYRGFEINLAATNVYNIYYKMGYIYYLANDYENAFSYFVESLKNKKHFFPAFMHLYMLVKYNAVHEKVALFNSIYDIQNEEDISFLTKALSILKDKELLTYYEGIWIKKYNQKDLTIAYTLFSNGLYQRAFMKFMEVYKACSPDDELRSITLAACILCSDAYSFRDNLDGFNVQDREFLELIFNFNDDKIPEKFNSIYLNVLRHIINVADDELLNKYLVLAQFFEKAVWKDILSIMIDNRMFASGLALCDYLYNIKSQGTDVQMEESELTFYMGLCYFKMEKYSEAKEMFSLAKDKGYRDNDLKDFMLWTNLYLRKM</sequence>
<dbReference type="Pfam" id="PF13181">
    <property type="entry name" value="TPR_8"/>
    <property type="match status" value="1"/>
</dbReference>
<dbReference type="PANTHER" id="PTHR44943">
    <property type="entry name" value="CELLULOSE SYNTHASE OPERON PROTEIN C"/>
    <property type="match status" value="1"/>
</dbReference>
<dbReference type="SUPFAM" id="SSF48452">
    <property type="entry name" value="TPR-like"/>
    <property type="match status" value="1"/>
</dbReference>
<dbReference type="AlphaFoldDB" id="A0A1I5WM28"/>
<dbReference type="InterPro" id="IPR019734">
    <property type="entry name" value="TPR_rpt"/>
</dbReference>
<dbReference type="SMART" id="SM00028">
    <property type="entry name" value="TPR"/>
    <property type="match status" value="3"/>
</dbReference>
<keyword evidence="2 3" id="KW-0802">TPR repeat</keyword>
<name>A0A1I5WM28_9FIRM</name>
<evidence type="ECO:0000313" key="5">
    <source>
        <dbReference type="Proteomes" id="UP000198577"/>
    </source>
</evidence>
<evidence type="ECO:0000256" key="2">
    <source>
        <dbReference type="ARBA" id="ARBA00022803"/>
    </source>
</evidence>
<proteinExistence type="predicted"/>
<dbReference type="InterPro" id="IPR011990">
    <property type="entry name" value="TPR-like_helical_dom_sf"/>
</dbReference>
<protein>
    <submittedName>
        <fullName evidence="4">Tetratricopeptide repeat-containing protein</fullName>
    </submittedName>
</protein>
<organism evidence="4 5">
    <name type="scientific">Caldicoprobacter faecalis</name>
    <dbReference type="NCBI Taxonomy" id="937334"/>
    <lineage>
        <taxon>Bacteria</taxon>
        <taxon>Bacillati</taxon>
        <taxon>Bacillota</taxon>
        <taxon>Clostridia</taxon>
        <taxon>Caldicoprobacterales</taxon>
        <taxon>Caldicoprobacteraceae</taxon>
        <taxon>Caldicoprobacter</taxon>
    </lineage>
</organism>
<keyword evidence="1" id="KW-0677">Repeat</keyword>
<dbReference type="EMBL" id="FOXR01000018">
    <property type="protein sequence ID" value="SFQ20844.1"/>
    <property type="molecule type" value="Genomic_DNA"/>
</dbReference>